<feature type="region of interest" description="Disordered" evidence="5">
    <location>
        <begin position="1"/>
        <end position="22"/>
    </location>
</feature>
<gene>
    <name evidence="7" type="ORF">INT43_001752</name>
</gene>
<dbReference type="EMBL" id="JAEPQZ010000007">
    <property type="protein sequence ID" value="KAG2178905.1"/>
    <property type="molecule type" value="Genomic_DNA"/>
</dbReference>
<evidence type="ECO:0000259" key="6">
    <source>
        <dbReference type="PROSITE" id="PS51719"/>
    </source>
</evidence>
<feature type="non-terminal residue" evidence="7">
    <location>
        <position position="1"/>
    </location>
</feature>
<evidence type="ECO:0000313" key="8">
    <source>
        <dbReference type="Proteomes" id="UP000654370"/>
    </source>
</evidence>
<evidence type="ECO:0000313" key="7">
    <source>
        <dbReference type="EMBL" id="KAG2178905.1"/>
    </source>
</evidence>
<keyword evidence="8" id="KW-1185">Reference proteome</keyword>
<evidence type="ECO:0000256" key="3">
    <source>
        <dbReference type="RuleBase" id="RU004560"/>
    </source>
</evidence>
<evidence type="ECO:0000256" key="5">
    <source>
        <dbReference type="SAM" id="MobiDB-lite"/>
    </source>
</evidence>
<dbReference type="PANTHER" id="PTHR18884">
    <property type="entry name" value="SEPTIN"/>
    <property type="match status" value="1"/>
</dbReference>
<dbReference type="SUPFAM" id="SSF52540">
    <property type="entry name" value="P-loop containing nucleoside triphosphate hydrolases"/>
    <property type="match status" value="1"/>
</dbReference>
<dbReference type="OrthoDB" id="416553at2759"/>
<organism evidence="7 8">
    <name type="scientific">Mortierella isabellina</name>
    <name type="common">Filamentous fungus</name>
    <name type="synonym">Umbelopsis isabellina</name>
    <dbReference type="NCBI Taxonomy" id="91625"/>
    <lineage>
        <taxon>Eukaryota</taxon>
        <taxon>Fungi</taxon>
        <taxon>Fungi incertae sedis</taxon>
        <taxon>Mucoromycota</taxon>
        <taxon>Mucoromycotina</taxon>
        <taxon>Umbelopsidomycetes</taxon>
        <taxon>Umbelopsidales</taxon>
        <taxon>Umbelopsidaceae</taxon>
        <taxon>Umbelopsis</taxon>
    </lineage>
</organism>
<protein>
    <recommendedName>
        <fullName evidence="6">Septin-type G domain-containing protein</fullName>
    </recommendedName>
</protein>
<reference evidence="7" key="1">
    <citation type="submission" date="2020-12" db="EMBL/GenBank/DDBJ databases">
        <title>Metabolic potential, ecology and presence of endohyphal bacteria is reflected in genomic diversity of Mucoromycotina.</title>
        <authorList>
            <person name="Muszewska A."/>
            <person name="Okrasinska A."/>
            <person name="Steczkiewicz K."/>
            <person name="Drgas O."/>
            <person name="Orlowska M."/>
            <person name="Perlinska-Lenart U."/>
            <person name="Aleksandrzak-Piekarczyk T."/>
            <person name="Szatraj K."/>
            <person name="Zielenkiewicz U."/>
            <person name="Pilsyk S."/>
            <person name="Malc E."/>
            <person name="Mieczkowski P."/>
            <person name="Kruszewska J.S."/>
            <person name="Biernat P."/>
            <person name="Pawlowska J."/>
        </authorList>
    </citation>
    <scope>NUCLEOTIDE SEQUENCE</scope>
    <source>
        <strain evidence="7">WA0000067209</strain>
    </source>
</reference>
<comment type="caution">
    <text evidence="7">The sequence shown here is derived from an EMBL/GenBank/DDBJ whole genome shotgun (WGS) entry which is preliminary data.</text>
</comment>
<evidence type="ECO:0000256" key="1">
    <source>
        <dbReference type="ARBA" id="ARBA00022741"/>
    </source>
</evidence>
<sequence length="393" mass="45500">SSHQHSSYKMAPSATSSSGIGIANLPNQRHKIVTQRGANFTLMVCGESGVGKTTFVNTLFTTGIKEHKNHIKRHSEQLDKTVKIEITKAELEEKLFKVQLTVIDTPGFGDYVNNRDNWNPIIEFLDDQHENYMRQEQQPTRNGKVDLRVHACLYFIRPTGHTLSPLDIEVMKRLGSRVNLIPVIAKADTLTPKDLADFKKRIREVIEAQNIRVYNCPIDSDDEATSTRNQDIMSALPFAIIGSIDTVKTADGRDVIGREYAWGVAEVENDEHCDFKKLRSLLIRTHMLDLISTTEDNHYENYRQTQMETRKFGDPKLKNYDNPKFRDEEDTLRKRFTDQVKQEENRFRQWEQQLIAERDRLNKDLETQHAQIKSLESDLESLYQQQPRGSIRR</sequence>
<keyword evidence="1 3" id="KW-0547">Nucleotide-binding</keyword>
<dbReference type="GO" id="GO:0032156">
    <property type="term" value="C:septin cytoskeleton"/>
    <property type="evidence" value="ECO:0007669"/>
    <property type="project" value="UniProtKB-ARBA"/>
</dbReference>
<dbReference type="GO" id="GO:0005938">
    <property type="term" value="C:cell cortex"/>
    <property type="evidence" value="ECO:0007669"/>
    <property type="project" value="UniProtKB-ARBA"/>
</dbReference>
<dbReference type="PROSITE" id="PS51719">
    <property type="entry name" value="G_SEPTIN"/>
    <property type="match status" value="1"/>
</dbReference>
<proteinExistence type="inferred from homology"/>
<dbReference type="Pfam" id="PF00735">
    <property type="entry name" value="Septin"/>
    <property type="match status" value="1"/>
</dbReference>
<dbReference type="Gene3D" id="3.40.50.300">
    <property type="entry name" value="P-loop containing nucleotide triphosphate hydrolases"/>
    <property type="match status" value="1"/>
</dbReference>
<dbReference type="Proteomes" id="UP000654370">
    <property type="component" value="Unassembled WGS sequence"/>
</dbReference>
<dbReference type="PROSITE" id="PS00675">
    <property type="entry name" value="SIGMA54_INTERACT_1"/>
    <property type="match status" value="1"/>
</dbReference>
<accession>A0A8H7PSE3</accession>
<feature type="coiled-coil region" evidence="4">
    <location>
        <begin position="333"/>
        <end position="385"/>
    </location>
</feature>
<evidence type="ECO:0000256" key="2">
    <source>
        <dbReference type="ARBA" id="ARBA00023134"/>
    </source>
</evidence>
<evidence type="ECO:0000256" key="4">
    <source>
        <dbReference type="SAM" id="Coils"/>
    </source>
</evidence>
<dbReference type="InterPro" id="IPR025662">
    <property type="entry name" value="Sigma_54_int_dom_ATP-bd_1"/>
</dbReference>
<feature type="domain" description="Septin-type G" evidence="6">
    <location>
        <begin position="36"/>
        <end position="309"/>
    </location>
</feature>
<name>A0A8H7PSE3_MORIS</name>
<keyword evidence="4" id="KW-0175">Coiled coil</keyword>
<feature type="compositionally biased region" description="Polar residues" evidence="5">
    <location>
        <begin position="1"/>
        <end position="19"/>
    </location>
</feature>
<dbReference type="InterPro" id="IPR027417">
    <property type="entry name" value="P-loop_NTPase"/>
</dbReference>
<dbReference type="GO" id="GO:0005525">
    <property type="term" value="F:GTP binding"/>
    <property type="evidence" value="ECO:0007669"/>
    <property type="project" value="UniProtKB-KW"/>
</dbReference>
<dbReference type="AlphaFoldDB" id="A0A8H7PSE3"/>
<dbReference type="PIRSF" id="PIRSF006698">
    <property type="entry name" value="Septin"/>
    <property type="match status" value="1"/>
</dbReference>
<comment type="similarity">
    <text evidence="3">Belongs to the TRAFAC class TrmE-Era-EngA-EngB-Septin-like GTPase superfamily. Septin GTPase family.</text>
</comment>
<keyword evidence="2 3" id="KW-0342">GTP-binding</keyword>
<dbReference type="CDD" id="cd01850">
    <property type="entry name" value="CDC_Septin"/>
    <property type="match status" value="1"/>
</dbReference>
<dbReference type="FunFam" id="3.40.50.300:FF:000238">
    <property type="entry name" value="Cell division control 12"/>
    <property type="match status" value="1"/>
</dbReference>
<dbReference type="InterPro" id="IPR030379">
    <property type="entry name" value="G_SEPTIN_dom"/>
</dbReference>
<dbReference type="InterPro" id="IPR016491">
    <property type="entry name" value="Septin"/>
</dbReference>